<sequence length="95" mass="10992">MTAPVLNWASHLGRTGTIERLQFCAMTSGQWEQDSNEAQATYFAAQLELWATQIEDELTNNKVSAETHSRKRFELYEVRRQIDALRRRFPAAFSV</sequence>
<organism evidence="1 2">
    <name type="scientific">Williamsia marianensis</name>
    <dbReference type="NCBI Taxonomy" id="85044"/>
    <lineage>
        <taxon>Bacteria</taxon>
        <taxon>Bacillati</taxon>
        <taxon>Actinomycetota</taxon>
        <taxon>Actinomycetes</taxon>
        <taxon>Mycobacteriales</taxon>
        <taxon>Nocardiaceae</taxon>
        <taxon>Williamsia</taxon>
    </lineage>
</organism>
<proteinExistence type="predicted"/>
<protein>
    <submittedName>
        <fullName evidence="1">Uncharacterized protein</fullName>
    </submittedName>
</protein>
<dbReference type="EMBL" id="RBKV01000001">
    <property type="protein sequence ID" value="RKR93528.1"/>
    <property type="molecule type" value="Genomic_DNA"/>
</dbReference>
<reference evidence="1 2" key="1">
    <citation type="submission" date="2018-10" db="EMBL/GenBank/DDBJ databases">
        <title>Sequencing the genomes of 1000 actinobacteria strains.</title>
        <authorList>
            <person name="Klenk H.-P."/>
        </authorList>
    </citation>
    <scope>NUCLEOTIDE SEQUENCE [LARGE SCALE GENOMIC DNA]</scope>
    <source>
        <strain evidence="1 2">DSM 44343</strain>
    </source>
</reference>
<dbReference type="Proteomes" id="UP000274762">
    <property type="component" value="Unassembled WGS sequence"/>
</dbReference>
<evidence type="ECO:0000313" key="1">
    <source>
        <dbReference type="EMBL" id="RKR93528.1"/>
    </source>
</evidence>
<comment type="caution">
    <text evidence="1">The sequence shown here is derived from an EMBL/GenBank/DDBJ whole genome shotgun (WGS) entry which is preliminary data.</text>
</comment>
<accession>A0A495JY56</accession>
<name>A0A495JY56_WILMA</name>
<dbReference type="AlphaFoldDB" id="A0A495JY56"/>
<gene>
    <name evidence="1" type="ORF">DFJ75_0312</name>
</gene>
<evidence type="ECO:0000313" key="2">
    <source>
        <dbReference type="Proteomes" id="UP000274762"/>
    </source>
</evidence>